<keyword evidence="1" id="KW-0732">Signal</keyword>
<reference evidence="2 3" key="1">
    <citation type="submission" date="2022-05" db="EMBL/GenBank/DDBJ databases">
        <authorList>
            <consortium name="Genoscope - CEA"/>
            <person name="William W."/>
        </authorList>
    </citation>
    <scope>NUCLEOTIDE SEQUENCE [LARGE SCALE GENOMIC DNA]</scope>
</reference>
<dbReference type="AlphaFoldDB" id="A0AAU9W3M9"/>
<gene>
    <name evidence="2" type="ORF">PMEA_00033538</name>
</gene>
<protein>
    <submittedName>
        <fullName evidence="2">Uncharacterized protein</fullName>
    </submittedName>
</protein>
<name>A0AAU9W3M9_9CNID</name>
<evidence type="ECO:0000256" key="1">
    <source>
        <dbReference type="SAM" id="SignalP"/>
    </source>
</evidence>
<evidence type="ECO:0000313" key="3">
    <source>
        <dbReference type="Proteomes" id="UP001159428"/>
    </source>
</evidence>
<dbReference type="Proteomes" id="UP001159428">
    <property type="component" value="Unassembled WGS sequence"/>
</dbReference>
<comment type="caution">
    <text evidence="2">The sequence shown here is derived from an EMBL/GenBank/DDBJ whole genome shotgun (WGS) entry which is preliminary data.</text>
</comment>
<organism evidence="2 3">
    <name type="scientific">Pocillopora meandrina</name>
    <dbReference type="NCBI Taxonomy" id="46732"/>
    <lineage>
        <taxon>Eukaryota</taxon>
        <taxon>Metazoa</taxon>
        <taxon>Cnidaria</taxon>
        <taxon>Anthozoa</taxon>
        <taxon>Hexacorallia</taxon>
        <taxon>Scleractinia</taxon>
        <taxon>Astrocoeniina</taxon>
        <taxon>Pocilloporidae</taxon>
        <taxon>Pocillopora</taxon>
    </lineage>
</organism>
<proteinExistence type="predicted"/>
<keyword evidence="3" id="KW-1185">Reference proteome</keyword>
<sequence>MTSSTLFLYAGVFFFLIYSCVCDLPLEDTTKQCEYDNIKRCNDEFKQVFMNAKAGKRETGMRNVYCTALQVFMNCLDGSLGRCIGGSWLQNYSYVVLEHGIMDKKCGVCPHHNYHDLERWLRRDGQKHLQSLYFFAGFDICPLCAKVVHNICVAHFLEKMQSDANICHDVQKFINCYEKVGDAGWYCARRKIVRSFSNLCRQLGEKMLREDEKHRGLMC</sequence>
<feature type="signal peptide" evidence="1">
    <location>
        <begin position="1"/>
        <end position="22"/>
    </location>
</feature>
<feature type="chain" id="PRO_5043471304" evidence="1">
    <location>
        <begin position="23"/>
        <end position="219"/>
    </location>
</feature>
<dbReference type="EMBL" id="CALNXJ010000008">
    <property type="protein sequence ID" value="CAH3045403.1"/>
    <property type="molecule type" value="Genomic_DNA"/>
</dbReference>
<evidence type="ECO:0000313" key="2">
    <source>
        <dbReference type="EMBL" id="CAH3045403.1"/>
    </source>
</evidence>
<accession>A0AAU9W3M9</accession>